<dbReference type="InterPro" id="IPR011050">
    <property type="entry name" value="Pectin_lyase_fold/virulence"/>
</dbReference>
<dbReference type="PANTHER" id="PTHR12338">
    <property type="entry name" value="AUTOTRANSPORTER"/>
    <property type="match status" value="1"/>
</dbReference>
<comment type="caution">
    <text evidence="7">The sequence shown here is derived from an EMBL/GenBank/DDBJ whole genome shotgun (WGS) entry which is preliminary data.</text>
</comment>
<dbReference type="Gene3D" id="2.160.20.10">
    <property type="entry name" value="Single-stranded right-handed beta-helix, Pectin lyase-like"/>
    <property type="match status" value="1"/>
</dbReference>
<evidence type="ECO:0000256" key="5">
    <source>
        <dbReference type="SAM" id="Phobius"/>
    </source>
</evidence>
<dbReference type="RefSeq" id="WP_283444856.1">
    <property type="nucleotide sequence ID" value="NZ_FXUL01000025.1"/>
</dbReference>
<keyword evidence="5" id="KW-0812">Transmembrane</keyword>
<evidence type="ECO:0000259" key="6">
    <source>
        <dbReference type="SMART" id="SM00912"/>
    </source>
</evidence>
<keyword evidence="5" id="KW-1133">Transmembrane helix</keyword>
<keyword evidence="8" id="KW-1185">Reference proteome</keyword>
<dbReference type="NCBIfam" id="TIGR01901">
    <property type="entry name" value="adhes_NPXG"/>
    <property type="match status" value="1"/>
</dbReference>
<dbReference type="Proteomes" id="UP001158049">
    <property type="component" value="Unassembled WGS sequence"/>
</dbReference>
<feature type="compositionally biased region" description="Low complexity" evidence="4">
    <location>
        <begin position="673"/>
        <end position="687"/>
    </location>
</feature>
<dbReference type="PANTHER" id="PTHR12338:SF8">
    <property type="entry name" value="HEME_HEMOPEXIN-BINDING PROTEIN"/>
    <property type="match status" value="1"/>
</dbReference>
<dbReference type="InterPro" id="IPR008638">
    <property type="entry name" value="FhaB/CdiA-like_TPS"/>
</dbReference>
<keyword evidence="3" id="KW-0732">Signal</keyword>
<evidence type="ECO:0000256" key="2">
    <source>
        <dbReference type="ARBA" id="ARBA00022525"/>
    </source>
</evidence>
<comment type="subcellular location">
    <subcellularLocation>
        <location evidence="1">Secreted</location>
    </subcellularLocation>
</comment>
<evidence type="ECO:0000256" key="1">
    <source>
        <dbReference type="ARBA" id="ARBA00004613"/>
    </source>
</evidence>
<name>A0ABY1QP87_9BURK</name>
<dbReference type="InterPro" id="IPR041248">
    <property type="entry name" value="YDG"/>
</dbReference>
<organism evidence="7 8">
    <name type="scientific">Noviherbaspirillum suwonense</name>
    <dbReference type="NCBI Taxonomy" id="1224511"/>
    <lineage>
        <taxon>Bacteria</taxon>
        <taxon>Pseudomonadati</taxon>
        <taxon>Pseudomonadota</taxon>
        <taxon>Betaproteobacteria</taxon>
        <taxon>Burkholderiales</taxon>
        <taxon>Oxalobacteraceae</taxon>
        <taxon>Noviherbaspirillum</taxon>
    </lineage>
</organism>
<feature type="transmembrane region" description="Helical" evidence="5">
    <location>
        <begin position="41"/>
        <end position="63"/>
    </location>
</feature>
<dbReference type="EMBL" id="FXUL01000025">
    <property type="protein sequence ID" value="SMP76944.1"/>
    <property type="molecule type" value="Genomic_DNA"/>
</dbReference>
<proteinExistence type="predicted"/>
<dbReference type="Pfam" id="PF18657">
    <property type="entry name" value="YDG"/>
    <property type="match status" value="1"/>
</dbReference>
<dbReference type="Pfam" id="PF13018">
    <property type="entry name" value="ESPR"/>
    <property type="match status" value="1"/>
</dbReference>
<keyword evidence="5" id="KW-0472">Membrane</keyword>
<dbReference type="InterPro" id="IPR050909">
    <property type="entry name" value="Bact_Autotransporter_VF"/>
</dbReference>
<reference evidence="7 8" key="1">
    <citation type="submission" date="2017-05" db="EMBL/GenBank/DDBJ databases">
        <authorList>
            <person name="Varghese N."/>
            <person name="Submissions S."/>
        </authorList>
    </citation>
    <scope>NUCLEOTIDE SEQUENCE [LARGE SCALE GENOMIC DNA]</scope>
    <source>
        <strain evidence="7 8">DSM 26001</strain>
    </source>
</reference>
<keyword evidence="2" id="KW-0964">Secreted</keyword>
<protein>
    <submittedName>
        <fullName evidence="7">Filamentous hemagglutinin family N-terminal domain-containing protein</fullName>
    </submittedName>
</protein>
<dbReference type="InterPro" id="IPR024973">
    <property type="entry name" value="ESPR"/>
</dbReference>
<feature type="compositionally biased region" description="Low complexity" evidence="4">
    <location>
        <begin position="702"/>
        <end position="713"/>
    </location>
</feature>
<evidence type="ECO:0000313" key="8">
    <source>
        <dbReference type="Proteomes" id="UP001158049"/>
    </source>
</evidence>
<feature type="domain" description="Filamentous haemagglutinin FhaB/tRNA nuclease CdiA-like TPS" evidence="6">
    <location>
        <begin position="60"/>
        <end position="172"/>
    </location>
</feature>
<feature type="region of interest" description="Disordered" evidence="4">
    <location>
        <begin position="673"/>
        <end position="713"/>
    </location>
</feature>
<sequence>MNRIYRSIWNESAGAYAAVSELAPGAGKKARLRLRNGGDRIAMTLKVLAASVMLAVSASAYALPAGGVVSAGSASVGGTPGNMVVTQSSQNAAINWQSFSIAAGESVNFVQPGSSAVALNRVIGPDPTSILGNLSANGKVFLVNPNGILFGTSASVNVAGLVASSLNISDADFMAGRYKFSGAGNGAVTNQGNINADNGYVALLGKQVANDGVISARLGSVALASGEAMTLDLAGDKLLNVQIDQGAVNALVQNGGMIQADGGLVLMTTQAAGSLLSGAVNNTGTVLAQTISSSNGTIRLLGGAGNGAVDVGGTLDASAPGGGNGGTIETSAARVKVQNSAAVTAAAPLGTSGTWTIAQQTFTVGTGAGDSIAGATLSNVLVTTSVTIGTSAIPAGAPPGTGDITVNDAVSWTASKTPTTLTLNATGDVILNNAISATKGNVVACCGRDINVDAPITTVNGSVLLSAARDVNLDAALTTTDGNVAICAANDIRIGAQITLTRGSSIPAQSLGLPLGLLLNAGFGGGGPGMSGGTVVFDPLAPPVVVTGPNAPVTINYNPTSYTTPTDFLPHFTLTDAALTQHMLVFASGGDKGYDGTTATTLDSLKGNPAGVTLLAGPGSTASFDSADAGAGKTITFTGYTLGGPNAGAYALPTSCCGPIAARTTGTITAAAAGSSPAIGSPTSGGAARPGATPSTGAAGRPGSTPSTGTLPLLPGSTPLWTIAAGPDATEAVFSVVSGIAYRSVTPPSTMVLPPFDAGPPLTIVAGPAPLPPVEIVPAPVAAPPVFVQPVPVPVERPALRKRPRKQDRN</sequence>
<dbReference type="SMART" id="SM00912">
    <property type="entry name" value="Haemagg_act"/>
    <property type="match status" value="1"/>
</dbReference>
<gene>
    <name evidence="7" type="ORF">SAMN06295970_12552</name>
</gene>
<accession>A0ABY1QP87</accession>
<evidence type="ECO:0000256" key="3">
    <source>
        <dbReference type="ARBA" id="ARBA00022729"/>
    </source>
</evidence>
<evidence type="ECO:0000313" key="7">
    <source>
        <dbReference type="EMBL" id="SMP76944.1"/>
    </source>
</evidence>
<dbReference type="Pfam" id="PF05860">
    <property type="entry name" value="TPS"/>
    <property type="match status" value="1"/>
</dbReference>
<evidence type="ECO:0000256" key="4">
    <source>
        <dbReference type="SAM" id="MobiDB-lite"/>
    </source>
</evidence>
<dbReference type="SUPFAM" id="SSF51126">
    <property type="entry name" value="Pectin lyase-like"/>
    <property type="match status" value="1"/>
</dbReference>
<dbReference type="InterPro" id="IPR012334">
    <property type="entry name" value="Pectin_lyas_fold"/>
</dbReference>